<dbReference type="EMBL" id="POTQ01000008">
    <property type="protein sequence ID" value="PNV57980.1"/>
    <property type="molecule type" value="Genomic_DNA"/>
</dbReference>
<organism evidence="2 3">
    <name type="scientific">Limosilactobacillus fermentum</name>
    <name type="common">Lactobacillus fermentum</name>
    <dbReference type="NCBI Taxonomy" id="1613"/>
    <lineage>
        <taxon>Bacteria</taxon>
        <taxon>Bacillati</taxon>
        <taxon>Bacillota</taxon>
        <taxon>Bacilli</taxon>
        <taxon>Lactobacillales</taxon>
        <taxon>Lactobacillaceae</taxon>
        <taxon>Limosilactobacillus</taxon>
    </lineage>
</organism>
<keyword evidence="1" id="KW-0472">Membrane</keyword>
<name>A0A2K2TJ01_LIMFE</name>
<keyword evidence="1" id="KW-1133">Transmembrane helix</keyword>
<comment type="caution">
    <text evidence="2">The sequence shown here is derived from an EMBL/GenBank/DDBJ whole genome shotgun (WGS) entry which is preliminary data.</text>
</comment>
<proteinExistence type="predicted"/>
<feature type="transmembrane region" description="Helical" evidence="1">
    <location>
        <begin position="33"/>
        <end position="53"/>
    </location>
</feature>
<feature type="transmembrane region" description="Helical" evidence="1">
    <location>
        <begin position="86"/>
        <end position="106"/>
    </location>
</feature>
<dbReference type="AlphaFoldDB" id="A0A2K2TJ01"/>
<protein>
    <submittedName>
        <fullName evidence="2">Uncharacterized protein</fullName>
    </submittedName>
</protein>
<feature type="transmembrane region" description="Helical" evidence="1">
    <location>
        <begin position="60"/>
        <end position="80"/>
    </location>
</feature>
<gene>
    <name evidence="2" type="ORF">C1Y38_04930</name>
</gene>
<reference evidence="2 3" key="1">
    <citation type="submission" date="2018-01" db="EMBL/GenBank/DDBJ databases">
        <title>Draft genome sequence of the feruloyl esterase-producing strain Lactobacillus fermentum CRL 1446, isolated from artisanal goat milk cheese.</title>
        <authorList>
            <person name="Abeijon Mukdsi M.C."/>
            <person name="Saavedra L."/>
            <person name="Gauffin Cano M.P."/>
            <person name="Hebert E.M."/>
            <person name="Medina R.B."/>
        </authorList>
    </citation>
    <scope>NUCLEOTIDE SEQUENCE [LARGE SCALE GENOMIC DNA]</scope>
    <source>
        <strain evidence="2 3">CRL 1446</strain>
    </source>
</reference>
<evidence type="ECO:0000313" key="3">
    <source>
        <dbReference type="Proteomes" id="UP000236514"/>
    </source>
</evidence>
<dbReference type="RefSeq" id="WP_100184268.1">
    <property type="nucleotide sequence ID" value="NZ_CAKMAZ010000029.1"/>
</dbReference>
<keyword evidence="1" id="KW-0812">Transmembrane</keyword>
<accession>A0A2K2TJ01</accession>
<feature type="transmembrane region" description="Helical" evidence="1">
    <location>
        <begin position="7"/>
        <end position="27"/>
    </location>
</feature>
<sequence>MKQRHIVEAGMVVLSGVIALVVALMWLAGTYSVTLMTAMAVLIMLGVLVGGVIPNILITWLAIGTTTIGAAILLLGYVVMDNWVKLVLLATFPVMSSAMALARFVIGSWGWLDRNREDIDSWAAHYDKVIKLQTEYNAGKYYQKVARFVTKEVAADLHVDVLAIHWAHSSQMRQFNEDDYLDNLRQIAKVLKAERFPSEQLYYIGGATFLIIYLDVSPTTYEFKNRAMMRDLWQLTLDGTTPQFQWGHLQVDRQNVLGYPNLERVLRYVEREMETDLVVEYMKQEVVN</sequence>
<evidence type="ECO:0000313" key="2">
    <source>
        <dbReference type="EMBL" id="PNV57980.1"/>
    </source>
</evidence>
<dbReference type="Proteomes" id="UP000236514">
    <property type="component" value="Unassembled WGS sequence"/>
</dbReference>
<evidence type="ECO:0000256" key="1">
    <source>
        <dbReference type="SAM" id="Phobius"/>
    </source>
</evidence>